<dbReference type="EMBL" id="LT670817">
    <property type="protein sequence ID" value="SHH24443.1"/>
    <property type="molecule type" value="Genomic_DNA"/>
</dbReference>
<name>A0A1M5RF95_9BRAD</name>
<dbReference type="Proteomes" id="UP000189796">
    <property type="component" value="Chromosome I"/>
</dbReference>
<dbReference type="AlphaFoldDB" id="A0A1M5RF95"/>
<reference evidence="2 3" key="1">
    <citation type="submission" date="2016-11" db="EMBL/GenBank/DDBJ databases">
        <authorList>
            <person name="Jaros S."/>
            <person name="Januszkiewicz K."/>
            <person name="Wedrychowicz H."/>
        </authorList>
    </citation>
    <scope>NUCLEOTIDE SEQUENCE [LARGE SCALE GENOMIC DNA]</scope>
    <source>
        <strain evidence="2 3">GAS138</strain>
    </source>
</reference>
<evidence type="ECO:0000256" key="1">
    <source>
        <dbReference type="SAM" id="MobiDB-lite"/>
    </source>
</evidence>
<gene>
    <name evidence="2" type="ORF">SAMN05443248_4191</name>
</gene>
<feature type="region of interest" description="Disordered" evidence="1">
    <location>
        <begin position="121"/>
        <end position="150"/>
    </location>
</feature>
<evidence type="ECO:0000313" key="2">
    <source>
        <dbReference type="EMBL" id="SHH24443.1"/>
    </source>
</evidence>
<protein>
    <submittedName>
        <fullName evidence="2">T3SS negative regulator,GrlR</fullName>
    </submittedName>
</protein>
<accession>A0A1M5RF95</accession>
<dbReference type="InterPro" id="IPR043019">
    <property type="entry name" value="GrlR_sf"/>
</dbReference>
<dbReference type="Gene3D" id="2.40.128.380">
    <property type="entry name" value="T3SS negative regulator GrlR"/>
    <property type="match status" value="1"/>
</dbReference>
<organism evidence="2 3">
    <name type="scientific">Bradyrhizobium erythrophlei</name>
    <dbReference type="NCBI Taxonomy" id="1437360"/>
    <lineage>
        <taxon>Bacteria</taxon>
        <taxon>Pseudomonadati</taxon>
        <taxon>Pseudomonadota</taxon>
        <taxon>Alphaproteobacteria</taxon>
        <taxon>Hyphomicrobiales</taxon>
        <taxon>Nitrobacteraceae</taxon>
        <taxon>Bradyrhizobium</taxon>
    </lineage>
</organism>
<proteinExistence type="predicted"/>
<dbReference type="OrthoDB" id="8456446at2"/>
<feature type="compositionally biased region" description="Low complexity" evidence="1">
    <location>
        <begin position="121"/>
        <end position="134"/>
    </location>
</feature>
<sequence length="150" mass="15690">MLRNGSYSAWFRTRHQEGTGVMQGEGTGVIELNDGKVAGGDTGLAYTGSYVVDGDKFTAFIATERHTPGQPSVFGIGIDDVNLTLTGKSTPTTASCTGTAKQAPGLAFEATLVRIANQPRALPSAPTRPRSPAAVIINPSQIARDARSKK</sequence>
<evidence type="ECO:0000313" key="3">
    <source>
        <dbReference type="Proteomes" id="UP000189796"/>
    </source>
</evidence>